<dbReference type="EC" id="2.7.7.6" evidence="2"/>
<evidence type="ECO:0000256" key="9">
    <source>
        <dbReference type="ARBA" id="ARBA00033070"/>
    </source>
</evidence>
<dbReference type="NCBIfam" id="TIGR02027">
    <property type="entry name" value="rpoA"/>
    <property type="match status" value="1"/>
</dbReference>
<dbReference type="InterPro" id="IPR036603">
    <property type="entry name" value="RBP11-like"/>
</dbReference>
<dbReference type="InterPro" id="IPR036643">
    <property type="entry name" value="RNApol_insert_sf"/>
</dbReference>
<evidence type="ECO:0000256" key="1">
    <source>
        <dbReference type="ARBA" id="ARBA00007123"/>
    </source>
</evidence>
<dbReference type="GO" id="GO:0003899">
    <property type="term" value="F:DNA-directed RNA polymerase activity"/>
    <property type="evidence" value="ECO:0007669"/>
    <property type="project" value="UniProtKB-EC"/>
</dbReference>
<dbReference type="AlphaFoldDB" id="A0A1G2CAD6"/>
<evidence type="ECO:0000256" key="4">
    <source>
        <dbReference type="ARBA" id="ARBA00022478"/>
    </source>
</evidence>
<dbReference type="Gene3D" id="3.30.1360.10">
    <property type="entry name" value="RNA polymerase, RBP11-like subunit"/>
    <property type="match status" value="1"/>
</dbReference>
<dbReference type="Pfam" id="PF01000">
    <property type="entry name" value="RNA_pol_A_bac"/>
    <property type="match status" value="1"/>
</dbReference>
<reference evidence="13 14" key="1">
    <citation type="journal article" date="2016" name="Nat. Commun.">
        <title>Thousands of microbial genomes shed light on interconnected biogeochemical processes in an aquifer system.</title>
        <authorList>
            <person name="Anantharaman K."/>
            <person name="Brown C.T."/>
            <person name="Hug L.A."/>
            <person name="Sharon I."/>
            <person name="Castelle C.J."/>
            <person name="Probst A.J."/>
            <person name="Thomas B.C."/>
            <person name="Singh A."/>
            <person name="Wilkins M.J."/>
            <person name="Karaoz U."/>
            <person name="Brodie E.L."/>
            <person name="Williams K.H."/>
            <person name="Hubbard S.S."/>
            <person name="Banfield J.F."/>
        </authorList>
    </citation>
    <scope>NUCLEOTIDE SEQUENCE [LARGE SCALE GENOMIC DNA]</scope>
</reference>
<evidence type="ECO:0000259" key="12">
    <source>
        <dbReference type="SMART" id="SM00662"/>
    </source>
</evidence>
<accession>A0A1G2CAD6</accession>
<dbReference type="SUPFAM" id="SSF55257">
    <property type="entry name" value="RBP11-like subunits of RNA polymerase"/>
    <property type="match status" value="1"/>
</dbReference>
<feature type="compositionally biased region" description="Basic and acidic residues" evidence="11">
    <location>
        <begin position="230"/>
        <end position="243"/>
    </location>
</feature>
<dbReference type="EMBL" id="MHKX01000011">
    <property type="protein sequence ID" value="OGY98335.1"/>
    <property type="molecule type" value="Genomic_DNA"/>
</dbReference>
<organism evidence="13 14">
    <name type="scientific">Candidatus Liptonbacteria bacterium RIFCSPHIGHO2_01_FULL_57_28</name>
    <dbReference type="NCBI Taxonomy" id="1798647"/>
    <lineage>
        <taxon>Bacteria</taxon>
        <taxon>Candidatus Liptoniibacteriota</taxon>
    </lineage>
</organism>
<dbReference type="Proteomes" id="UP000179059">
    <property type="component" value="Unassembled WGS sequence"/>
</dbReference>
<protein>
    <recommendedName>
        <fullName evidence="3">DNA-directed RNA polymerase subunit alpha</fullName>
        <ecNumber evidence="2">2.7.7.6</ecNumber>
    </recommendedName>
    <alternativeName>
        <fullName evidence="9">RNA polymerase subunit alpha</fullName>
    </alternativeName>
    <alternativeName>
        <fullName evidence="8">Transcriptase subunit alpha</fullName>
    </alternativeName>
</protein>
<dbReference type="GO" id="GO:0005737">
    <property type="term" value="C:cytoplasm"/>
    <property type="evidence" value="ECO:0007669"/>
    <property type="project" value="UniProtKB-ARBA"/>
</dbReference>
<comment type="caution">
    <text evidence="13">The sequence shown here is derived from an EMBL/GenBank/DDBJ whole genome shotgun (WGS) entry which is preliminary data.</text>
</comment>
<dbReference type="GO" id="GO:0006351">
    <property type="term" value="P:DNA-templated transcription"/>
    <property type="evidence" value="ECO:0007669"/>
    <property type="project" value="InterPro"/>
</dbReference>
<evidence type="ECO:0000256" key="7">
    <source>
        <dbReference type="ARBA" id="ARBA00023163"/>
    </source>
</evidence>
<evidence type="ECO:0000313" key="14">
    <source>
        <dbReference type="Proteomes" id="UP000179059"/>
    </source>
</evidence>
<dbReference type="InterPro" id="IPR011773">
    <property type="entry name" value="DNA-dir_RpoA"/>
</dbReference>
<keyword evidence="5" id="KW-0808">Transferase</keyword>
<proteinExistence type="inferred from homology"/>
<dbReference type="Pfam" id="PF01193">
    <property type="entry name" value="RNA_pol_L"/>
    <property type="match status" value="1"/>
</dbReference>
<dbReference type="SMART" id="SM00662">
    <property type="entry name" value="RPOLD"/>
    <property type="match status" value="1"/>
</dbReference>
<dbReference type="Gene3D" id="2.170.120.12">
    <property type="entry name" value="DNA-directed RNA polymerase, insert domain"/>
    <property type="match status" value="1"/>
</dbReference>
<dbReference type="FunFam" id="2.170.120.12:FF:000001">
    <property type="entry name" value="DNA-directed RNA polymerase subunit alpha"/>
    <property type="match status" value="1"/>
</dbReference>
<keyword evidence="7" id="KW-0804">Transcription</keyword>
<dbReference type="GO" id="GO:0000428">
    <property type="term" value="C:DNA-directed RNA polymerase complex"/>
    <property type="evidence" value="ECO:0007669"/>
    <property type="project" value="UniProtKB-KW"/>
</dbReference>
<sequence length="251" mass="27532">MEYAHLSSTVNIKTIEETGTEGVFEIEGLYAGYGLTMGNALRRALLSSLPGAAVTYIKVKNVAHEFSTLPGMKEDLINLILNFKRLRFEMTVNEPQVLLIEAKGERVVTGADIKTKSEVKVVNPEQVLATLTEKSAELVVEITVERGLGYSAVESRKAEKLAIGMIGVDAFFSPVTAANYTVENMRVGDRTDYNRLRLTVTTDGTITPSDALHKAGNILKDHFDKVSAVEVKEKEATAEEPAKKTRKKKAE</sequence>
<dbReference type="InterPro" id="IPR011263">
    <property type="entry name" value="DNA-dir_RNA_pol_RpoA/D/Rpb3"/>
</dbReference>
<keyword evidence="4 13" id="KW-0240">DNA-directed RNA polymerase</keyword>
<gene>
    <name evidence="13" type="ORF">A2855_01020</name>
</gene>
<dbReference type="SUPFAM" id="SSF56553">
    <property type="entry name" value="Insert subdomain of RNA polymerase alpha subunit"/>
    <property type="match status" value="1"/>
</dbReference>
<evidence type="ECO:0000256" key="6">
    <source>
        <dbReference type="ARBA" id="ARBA00022695"/>
    </source>
</evidence>
<evidence type="ECO:0000256" key="11">
    <source>
        <dbReference type="SAM" id="MobiDB-lite"/>
    </source>
</evidence>
<feature type="domain" description="DNA-directed RNA polymerase RpoA/D/Rpb3-type" evidence="12">
    <location>
        <begin position="21"/>
        <end position="229"/>
    </location>
</feature>
<evidence type="ECO:0000256" key="3">
    <source>
        <dbReference type="ARBA" id="ARBA00015972"/>
    </source>
</evidence>
<evidence type="ECO:0000256" key="8">
    <source>
        <dbReference type="ARBA" id="ARBA00032524"/>
    </source>
</evidence>
<evidence type="ECO:0000313" key="13">
    <source>
        <dbReference type="EMBL" id="OGY98335.1"/>
    </source>
</evidence>
<dbReference type="CDD" id="cd06928">
    <property type="entry name" value="RNAP_alpha_NTD"/>
    <property type="match status" value="1"/>
</dbReference>
<name>A0A1G2CAD6_9BACT</name>
<dbReference type="STRING" id="1798647.A2855_01020"/>
<comment type="catalytic activity">
    <reaction evidence="10">
        <text>RNA(n) + a ribonucleoside 5'-triphosphate = RNA(n+1) + diphosphate</text>
        <dbReference type="Rhea" id="RHEA:21248"/>
        <dbReference type="Rhea" id="RHEA-COMP:14527"/>
        <dbReference type="Rhea" id="RHEA-COMP:17342"/>
        <dbReference type="ChEBI" id="CHEBI:33019"/>
        <dbReference type="ChEBI" id="CHEBI:61557"/>
        <dbReference type="ChEBI" id="CHEBI:140395"/>
        <dbReference type="EC" id="2.7.7.6"/>
    </reaction>
</comment>
<evidence type="ECO:0000256" key="2">
    <source>
        <dbReference type="ARBA" id="ARBA00012418"/>
    </source>
</evidence>
<keyword evidence="6" id="KW-0548">Nucleotidyltransferase</keyword>
<evidence type="ECO:0000256" key="10">
    <source>
        <dbReference type="ARBA" id="ARBA00048552"/>
    </source>
</evidence>
<comment type="similarity">
    <text evidence="1">Belongs to the RNA polymerase alpha chain family.</text>
</comment>
<dbReference type="InterPro" id="IPR011262">
    <property type="entry name" value="DNA-dir_RNA_pol_insert"/>
</dbReference>
<dbReference type="GO" id="GO:0046983">
    <property type="term" value="F:protein dimerization activity"/>
    <property type="evidence" value="ECO:0007669"/>
    <property type="project" value="InterPro"/>
</dbReference>
<feature type="region of interest" description="Disordered" evidence="11">
    <location>
        <begin position="230"/>
        <end position="251"/>
    </location>
</feature>
<evidence type="ECO:0000256" key="5">
    <source>
        <dbReference type="ARBA" id="ARBA00022679"/>
    </source>
</evidence>
<dbReference type="GO" id="GO:0003677">
    <property type="term" value="F:DNA binding"/>
    <property type="evidence" value="ECO:0007669"/>
    <property type="project" value="InterPro"/>
</dbReference>